<dbReference type="InterPro" id="IPR006197">
    <property type="entry name" value="Peptidase_S24_LexA"/>
</dbReference>
<name>A0ABP7C5F1_9MICC</name>
<evidence type="ECO:0000256" key="5">
    <source>
        <dbReference type="ARBA" id="ARBA00023204"/>
    </source>
</evidence>
<keyword evidence="5" id="KW-0234">DNA repair</keyword>
<keyword evidence="2" id="KW-0227">DNA damage</keyword>
<dbReference type="InterPro" id="IPR039418">
    <property type="entry name" value="LexA-like"/>
</dbReference>
<evidence type="ECO:0000313" key="11">
    <source>
        <dbReference type="Proteomes" id="UP001500752"/>
    </source>
</evidence>
<dbReference type="InterPro" id="IPR050077">
    <property type="entry name" value="LexA_repressor"/>
</dbReference>
<dbReference type="Gene3D" id="2.10.109.10">
    <property type="entry name" value="Umud Fragment, subunit A"/>
    <property type="match status" value="1"/>
</dbReference>
<dbReference type="EMBL" id="BAABEO010000009">
    <property type="protein sequence ID" value="GAA3678217.1"/>
    <property type="molecule type" value="Genomic_DNA"/>
</dbReference>
<dbReference type="InterPro" id="IPR036286">
    <property type="entry name" value="LexA/Signal_pep-like_sf"/>
</dbReference>
<keyword evidence="4 7" id="KW-0068">Autocatalytic cleavage</keyword>
<organism evidence="10 11">
    <name type="scientific">Arthrobacter ginkgonis</name>
    <dbReference type="NCBI Taxonomy" id="1630594"/>
    <lineage>
        <taxon>Bacteria</taxon>
        <taxon>Bacillati</taxon>
        <taxon>Actinomycetota</taxon>
        <taxon>Actinomycetes</taxon>
        <taxon>Micrococcales</taxon>
        <taxon>Micrococcaceae</taxon>
        <taxon>Arthrobacter</taxon>
    </lineage>
</organism>
<dbReference type="PANTHER" id="PTHR33516:SF2">
    <property type="entry name" value="LEXA REPRESSOR-RELATED"/>
    <property type="match status" value="1"/>
</dbReference>
<keyword evidence="3 7" id="KW-0378">Hydrolase</keyword>
<evidence type="ECO:0000259" key="9">
    <source>
        <dbReference type="Pfam" id="PF00717"/>
    </source>
</evidence>
<dbReference type="CDD" id="cd06529">
    <property type="entry name" value="S24_LexA-like"/>
    <property type="match status" value="1"/>
</dbReference>
<reference evidence="11" key="1">
    <citation type="journal article" date="2019" name="Int. J. Syst. Evol. Microbiol.">
        <title>The Global Catalogue of Microorganisms (GCM) 10K type strain sequencing project: providing services to taxonomists for standard genome sequencing and annotation.</title>
        <authorList>
            <consortium name="The Broad Institute Genomics Platform"/>
            <consortium name="The Broad Institute Genome Sequencing Center for Infectious Disease"/>
            <person name="Wu L."/>
            <person name="Ma J."/>
        </authorList>
    </citation>
    <scope>NUCLEOTIDE SEQUENCE [LARGE SCALE GENOMIC DNA]</scope>
    <source>
        <strain evidence="11">JCM 30742</strain>
    </source>
</reference>
<keyword evidence="6" id="KW-0742">SOS response</keyword>
<evidence type="ECO:0000256" key="3">
    <source>
        <dbReference type="ARBA" id="ARBA00022801"/>
    </source>
</evidence>
<evidence type="ECO:0000256" key="4">
    <source>
        <dbReference type="ARBA" id="ARBA00022813"/>
    </source>
</evidence>
<dbReference type="PANTHER" id="PTHR33516">
    <property type="entry name" value="LEXA REPRESSOR"/>
    <property type="match status" value="1"/>
</dbReference>
<dbReference type="NCBIfam" id="NF007621">
    <property type="entry name" value="PRK10276.1"/>
    <property type="match status" value="1"/>
</dbReference>
<feature type="region of interest" description="Disordered" evidence="8">
    <location>
        <begin position="13"/>
        <end position="37"/>
    </location>
</feature>
<proteinExistence type="inferred from homology"/>
<keyword evidence="11" id="KW-1185">Reference proteome</keyword>
<evidence type="ECO:0000256" key="7">
    <source>
        <dbReference type="RuleBase" id="RU003991"/>
    </source>
</evidence>
<dbReference type="SUPFAM" id="SSF51306">
    <property type="entry name" value="LexA/Signal peptidase"/>
    <property type="match status" value="1"/>
</dbReference>
<dbReference type="InterPro" id="IPR015927">
    <property type="entry name" value="Peptidase_S24_S26A/B/C"/>
</dbReference>
<dbReference type="Proteomes" id="UP001500752">
    <property type="component" value="Unassembled WGS sequence"/>
</dbReference>
<evidence type="ECO:0000256" key="8">
    <source>
        <dbReference type="SAM" id="MobiDB-lite"/>
    </source>
</evidence>
<evidence type="ECO:0000256" key="2">
    <source>
        <dbReference type="ARBA" id="ARBA00022763"/>
    </source>
</evidence>
<comment type="caution">
    <text evidence="10">The sequence shown here is derived from an EMBL/GenBank/DDBJ whole genome shotgun (WGS) entry which is preliminary data.</text>
</comment>
<evidence type="ECO:0000313" key="10">
    <source>
        <dbReference type="EMBL" id="GAA3678217.1"/>
    </source>
</evidence>
<protein>
    <submittedName>
        <fullName evidence="10">Translesion error-prone DNA polymerase V autoproteolytic subunit</fullName>
    </submittedName>
</protein>
<sequence>MFYGGGMIFHADPPAGPAGPASGGGGPARNEARGFPSPAQDYFHGGIDLNRHLIRDRTCTFLMRVEGNAMAAAGIADGDEIIVDRSLTPRDGSVVVAVHDGELTVRRLRSTPRGVSLVAEGGASQADEPAVEVAELAELEVWGVVTRCLHHV</sequence>
<dbReference type="Pfam" id="PF00717">
    <property type="entry name" value="Peptidase_S24"/>
    <property type="match status" value="1"/>
</dbReference>
<evidence type="ECO:0000256" key="1">
    <source>
        <dbReference type="ARBA" id="ARBA00007484"/>
    </source>
</evidence>
<comment type="similarity">
    <text evidence="1 7">Belongs to the peptidase S24 family.</text>
</comment>
<evidence type="ECO:0000256" key="6">
    <source>
        <dbReference type="ARBA" id="ARBA00023236"/>
    </source>
</evidence>
<gene>
    <name evidence="10" type="primary">umuD</name>
    <name evidence="10" type="ORF">GCM10023081_15620</name>
</gene>
<accession>A0ABP7C5F1</accession>
<dbReference type="PRINTS" id="PR00726">
    <property type="entry name" value="LEXASERPTASE"/>
</dbReference>
<feature type="domain" description="Peptidase S24/S26A/S26B/S26C" evidence="9">
    <location>
        <begin position="32"/>
        <end position="145"/>
    </location>
</feature>